<keyword evidence="2" id="KW-1185">Reference proteome</keyword>
<dbReference type="EMBL" id="JBGBZA010000002">
    <property type="protein sequence ID" value="MEY9316699.1"/>
    <property type="molecule type" value="Genomic_DNA"/>
</dbReference>
<evidence type="ECO:0000313" key="1">
    <source>
        <dbReference type="EMBL" id="MEY9316699.1"/>
    </source>
</evidence>
<proteinExistence type="predicted"/>
<accession>A0ABV4F0R1</accession>
<dbReference type="RefSeq" id="WP_429040388.1">
    <property type="nucleotide sequence ID" value="NZ_JBNDKK010000002.1"/>
</dbReference>
<protein>
    <submittedName>
        <fullName evidence="1">Uncharacterized protein</fullName>
    </submittedName>
</protein>
<evidence type="ECO:0000313" key="2">
    <source>
        <dbReference type="Proteomes" id="UP001565471"/>
    </source>
</evidence>
<comment type="caution">
    <text evidence="1">The sequence shown here is derived from an EMBL/GenBank/DDBJ whole genome shotgun (WGS) entry which is preliminary data.</text>
</comment>
<reference evidence="1 2" key="1">
    <citation type="submission" date="2024-07" db="EMBL/GenBank/DDBJ databases">
        <title>Genomic Encyclopedia of Type Strains, Phase V (KMG-V): Genome sequencing to study the core and pangenomes of soil and plant-associated prokaryotes.</title>
        <authorList>
            <person name="Whitman W."/>
        </authorList>
    </citation>
    <scope>NUCLEOTIDE SEQUENCE [LARGE SCALE GENOMIC DNA]</scope>
    <source>
        <strain evidence="1 2">USDA 415</strain>
    </source>
</reference>
<sequence>MSHRLAKHWWIEPKTGEDLRKNPLIVPTKLLLTVSEICEAMEGDRKDAMDDHLPQFPAFATELGDAIIRIGDLAGAVSAKVGSAAKAKLLYNASRPDHKAENRVKKGGKKY</sequence>
<dbReference type="Proteomes" id="UP001565471">
    <property type="component" value="Unassembled WGS sequence"/>
</dbReference>
<dbReference type="CDD" id="cd11542">
    <property type="entry name" value="NTP-PPase_u5"/>
    <property type="match status" value="1"/>
</dbReference>
<gene>
    <name evidence="1" type="ORF">ABIF29_003498</name>
</gene>
<name>A0ABV4F0R1_BRAEL</name>
<organism evidence="1 2">
    <name type="scientific">Bradyrhizobium elkanii</name>
    <dbReference type="NCBI Taxonomy" id="29448"/>
    <lineage>
        <taxon>Bacteria</taxon>
        <taxon>Pseudomonadati</taxon>
        <taxon>Pseudomonadota</taxon>
        <taxon>Alphaproteobacteria</taxon>
        <taxon>Hyphomicrobiales</taxon>
        <taxon>Nitrobacteraceae</taxon>
        <taxon>Bradyrhizobium</taxon>
    </lineage>
</organism>